<proteinExistence type="predicted"/>
<dbReference type="EMBL" id="FOMH01000007">
    <property type="protein sequence ID" value="SFD33960.1"/>
    <property type="molecule type" value="Genomic_DNA"/>
</dbReference>
<dbReference type="AlphaFoldDB" id="A0A1I1RTN2"/>
<feature type="non-terminal residue" evidence="1">
    <location>
        <position position="1"/>
    </location>
</feature>
<dbReference type="STRING" id="739143.SAMN05216297_1071"/>
<dbReference type="Proteomes" id="UP000199672">
    <property type="component" value="Unassembled WGS sequence"/>
</dbReference>
<name>A0A1I1RTN2_9FLAO</name>
<organism evidence="1 2">
    <name type="scientific">Flavobacterium phragmitis</name>
    <dbReference type="NCBI Taxonomy" id="739143"/>
    <lineage>
        <taxon>Bacteria</taxon>
        <taxon>Pseudomonadati</taxon>
        <taxon>Bacteroidota</taxon>
        <taxon>Flavobacteriia</taxon>
        <taxon>Flavobacteriales</taxon>
        <taxon>Flavobacteriaceae</taxon>
        <taxon>Flavobacterium</taxon>
    </lineage>
</organism>
<dbReference type="RefSeq" id="WP_091494250.1">
    <property type="nucleotide sequence ID" value="NZ_FOMH01000007.1"/>
</dbReference>
<protein>
    <recommendedName>
        <fullName evidence="3">Por secretion system C-terminal sorting domain-containing protein</fullName>
    </recommendedName>
</protein>
<dbReference type="NCBIfam" id="NF033708">
    <property type="entry name" value="T9SS_Cterm_ChiA"/>
    <property type="match status" value="1"/>
</dbReference>
<accession>A0A1I1RTN2</accession>
<sequence length="689" mass="74812">GGTSRTATGVVSGTAFTPFTTPVTASTTYTLVSVTDANCTRSSGFTGGSAVITVNPLPATPVIGTVIQPSCVTPTGSIVLNSLLSTPSWVITEYGTVSQTYTSSGTTYTISNLSPGNYNFTIQEPSGCPSLPTANIEILAPVTNTWNGTAWSKGSEPVSTDAIRFSGNYSTTGNLSGCSCMVDSGVNVTVNSNHTLTITNAVTNNGGTLTFENNSSLLQTTNAVNTGNIIYKRDSKPVRRYDFTHWSSPIKRTPIFTLHDLSPSTLFDKFFKFDPVNGWIIIYNGTEEMTPGRGYCIRAPQYNDLNSASIFNSQLTGVPNNGDILGPPAVAGKYNLVGNPYPSAIYADQFIYDNRDNIYGTIYFWTHSTLPAQTVPGDHRFFYNNDDYAIYNLLGTIVIGDMEGTPSPTAGSQSKPDGYIAAGQGFLVRSKTNQSVIFTNSMRVPGNNSQFFKSASATAIERHRVWLNLTNTGGAFKQLLIGYATGATNSWDSSFDAVTLDAHPYLDFYSINENRKLVIQGRALPFTVSDTIPLGYRSALEGEFTIAIDHADGSLNTQAIYLQDNVTKKVHNLTTGNYTFTTAIGVFNNRFVLRYMDPNVTLGKEDFTSLDNIISVSVKDKNIKLQSFSEIVNLEETSVYDVGGKLLYNKKGIDNKEWLINNLRSGPQVLLVKITLENGQTITKKVIYQ</sequence>
<gene>
    <name evidence="1" type="ORF">SAMN05216297_1071</name>
</gene>
<dbReference type="OrthoDB" id="1652165at2"/>
<evidence type="ECO:0008006" key="3">
    <source>
        <dbReference type="Google" id="ProtNLM"/>
    </source>
</evidence>
<reference evidence="2" key="1">
    <citation type="submission" date="2016-10" db="EMBL/GenBank/DDBJ databases">
        <authorList>
            <person name="Varghese N."/>
            <person name="Submissions S."/>
        </authorList>
    </citation>
    <scope>NUCLEOTIDE SEQUENCE [LARGE SCALE GENOMIC DNA]</scope>
    <source>
        <strain evidence="2">CGMCC 1.10370</strain>
    </source>
</reference>
<evidence type="ECO:0000313" key="2">
    <source>
        <dbReference type="Proteomes" id="UP000199672"/>
    </source>
</evidence>
<keyword evidence="2" id="KW-1185">Reference proteome</keyword>
<evidence type="ECO:0000313" key="1">
    <source>
        <dbReference type="EMBL" id="SFD33960.1"/>
    </source>
</evidence>